<dbReference type="NCBIfam" id="TIGR02867">
    <property type="entry name" value="spore_II_P"/>
    <property type="match status" value="1"/>
</dbReference>
<evidence type="ECO:0000313" key="2">
    <source>
        <dbReference type="EMBL" id="SHM62094.1"/>
    </source>
</evidence>
<feature type="transmembrane region" description="Helical" evidence="1">
    <location>
        <begin position="12"/>
        <end position="33"/>
    </location>
</feature>
<evidence type="ECO:0000313" key="3">
    <source>
        <dbReference type="Proteomes" id="UP000184038"/>
    </source>
</evidence>
<dbReference type="Pfam" id="PF07454">
    <property type="entry name" value="SpoIIP"/>
    <property type="match status" value="1"/>
</dbReference>
<keyword evidence="1" id="KW-0472">Membrane</keyword>
<organism evidence="2 3">
    <name type="scientific">Anaerosporobacter mobilis DSM 15930</name>
    <dbReference type="NCBI Taxonomy" id="1120996"/>
    <lineage>
        <taxon>Bacteria</taxon>
        <taxon>Bacillati</taxon>
        <taxon>Bacillota</taxon>
        <taxon>Clostridia</taxon>
        <taxon>Lachnospirales</taxon>
        <taxon>Lachnospiraceae</taxon>
        <taxon>Anaerosporobacter</taxon>
    </lineage>
</organism>
<accession>A0A1M7KA45</accession>
<dbReference type="Proteomes" id="UP000184038">
    <property type="component" value="Unassembled WGS sequence"/>
</dbReference>
<keyword evidence="3" id="KW-1185">Reference proteome</keyword>
<proteinExistence type="predicted"/>
<name>A0A1M7KA45_9FIRM</name>
<keyword evidence="1" id="KW-1133">Transmembrane helix</keyword>
<sequence length="453" mass="51529">MNMNMKIDRRSMWNSLHQVFWIIVSLFAIIIIIKCCAVTTKTDFSDTFKEVIEEMISDFSLSLYQEQSNYLSYIVESAVLPELEDSNPIFKFMTSMFPIQQYTISEKMQMVMNGDVEETDNEFIEVMKLMTSDSFMNGNAGFGEDDSTHNSELLVDSELSDVEGNPRDSYYEDDTTTASSTAVANNSLLNKIHTLESSRDYTYLIKNFYIVDKTTYTTKNEFDVNKLLDKDLTISINSDKPQVLIYHTHASEAFADSRKNKTEDTIVGVGERLTEILEEQYGINVIHDTSIYDMMGGTFDRGTKAYDYSLKGVTKILKENPSIKVIIDLHRDEGEKRVTQIGGKDTAQIMLFNGLSRNANGDNKYIPNENLIGNLAFSLQLELQAMKEYPTLMKRIYLKSYRYNLHLLPRATLVELGTANNTVEEAKNAMEPFAKVIYQVLSGNTTQTPATTK</sequence>
<keyword evidence="1" id="KW-0812">Transmembrane</keyword>
<dbReference type="InterPro" id="IPR010897">
    <property type="entry name" value="Spore_II_P"/>
</dbReference>
<gene>
    <name evidence="2" type="ORF">SAMN02746066_02623</name>
</gene>
<reference evidence="2 3" key="1">
    <citation type="submission" date="2016-11" db="EMBL/GenBank/DDBJ databases">
        <authorList>
            <person name="Jaros S."/>
            <person name="Januszkiewicz K."/>
            <person name="Wedrychowicz H."/>
        </authorList>
    </citation>
    <scope>NUCLEOTIDE SEQUENCE [LARGE SCALE GENOMIC DNA]</scope>
    <source>
        <strain evidence="2 3">DSM 15930</strain>
    </source>
</reference>
<dbReference type="AlphaFoldDB" id="A0A1M7KA45"/>
<dbReference type="EMBL" id="FRCP01000013">
    <property type="protein sequence ID" value="SHM62094.1"/>
    <property type="molecule type" value="Genomic_DNA"/>
</dbReference>
<protein>
    <submittedName>
        <fullName evidence="2">Stage II sporulation protein P</fullName>
    </submittedName>
</protein>
<dbReference type="STRING" id="1120996.SAMN02746066_02623"/>
<evidence type="ECO:0000256" key="1">
    <source>
        <dbReference type="SAM" id="Phobius"/>
    </source>
</evidence>